<dbReference type="Pfam" id="PF01128">
    <property type="entry name" value="IspD"/>
    <property type="match status" value="1"/>
</dbReference>
<reference evidence="4" key="1">
    <citation type="submission" date="2019-08" db="EMBL/GenBank/DDBJ databases">
        <title>The improved chromosome-level genome for the pearl oyster Pinctada fucata martensii using PacBio sequencing and Hi-C.</title>
        <authorList>
            <person name="Zheng Z."/>
        </authorList>
    </citation>
    <scope>NUCLEOTIDE SEQUENCE</scope>
    <source>
        <strain evidence="4">ZZ-2019</strain>
        <tissue evidence="4">Adductor muscle</tissue>
    </source>
</reference>
<comment type="caution">
    <text evidence="4">The sequence shown here is derived from an EMBL/GenBank/DDBJ whole genome shotgun (WGS) entry which is preliminary data.</text>
</comment>
<dbReference type="InterPro" id="IPR029044">
    <property type="entry name" value="Nucleotide-diphossugar_trans"/>
</dbReference>
<evidence type="ECO:0000256" key="3">
    <source>
        <dbReference type="ARBA" id="ARBA00022695"/>
    </source>
</evidence>
<keyword evidence="5" id="KW-1185">Reference proteome</keyword>
<proteinExistence type="inferred from homology"/>
<evidence type="ECO:0000256" key="2">
    <source>
        <dbReference type="ARBA" id="ARBA00022679"/>
    </source>
</evidence>
<dbReference type="InterPro" id="IPR018294">
    <property type="entry name" value="ISPD_synthase_CS"/>
</dbReference>
<organism evidence="4 5">
    <name type="scientific">Pinctada imbricata</name>
    <name type="common">Atlantic pearl-oyster</name>
    <name type="synonym">Pinctada martensii</name>
    <dbReference type="NCBI Taxonomy" id="66713"/>
    <lineage>
        <taxon>Eukaryota</taxon>
        <taxon>Metazoa</taxon>
        <taxon>Spiralia</taxon>
        <taxon>Lophotrochozoa</taxon>
        <taxon>Mollusca</taxon>
        <taxon>Bivalvia</taxon>
        <taxon>Autobranchia</taxon>
        <taxon>Pteriomorphia</taxon>
        <taxon>Pterioida</taxon>
        <taxon>Pterioidea</taxon>
        <taxon>Pteriidae</taxon>
        <taxon>Pinctada</taxon>
    </lineage>
</organism>
<dbReference type="InterPro" id="IPR034683">
    <property type="entry name" value="IspD/TarI"/>
</dbReference>
<dbReference type="PANTHER" id="PTHR43015">
    <property type="entry name" value="D-RIBITOL-5-PHOSPHATE CYTIDYLYLTRANSFERASE"/>
    <property type="match status" value="1"/>
</dbReference>
<comment type="similarity">
    <text evidence="1">Belongs to the IspD/TarI cytidylyltransferase family. IspD subfamily.</text>
</comment>
<dbReference type="AlphaFoldDB" id="A0AA88YJB6"/>
<dbReference type="Gene3D" id="3.90.550.10">
    <property type="entry name" value="Spore Coat Polysaccharide Biosynthesis Protein SpsA, Chain A"/>
    <property type="match status" value="1"/>
</dbReference>
<protein>
    <recommendedName>
        <fullName evidence="6">2-C-methyl-D-erythritol 4-phosphate cytidylyltransferase</fullName>
    </recommendedName>
</protein>
<name>A0AA88YJB6_PINIB</name>
<keyword evidence="2" id="KW-0808">Transferase</keyword>
<dbReference type="Proteomes" id="UP001186944">
    <property type="component" value="Unassembled WGS sequence"/>
</dbReference>
<dbReference type="EMBL" id="VSWD01000003">
    <property type="protein sequence ID" value="KAK3106039.1"/>
    <property type="molecule type" value="Genomic_DNA"/>
</dbReference>
<evidence type="ECO:0000256" key="1">
    <source>
        <dbReference type="ARBA" id="ARBA00009789"/>
    </source>
</evidence>
<dbReference type="GO" id="GO:0035269">
    <property type="term" value="P:protein O-linked glycosylation via mannose"/>
    <property type="evidence" value="ECO:0007669"/>
    <property type="project" value="TreeGrafter"/>
</dbReference>
<gene>
    <name evidence="4" type="ORF">FSP39_011481</name>
</gene>
<dbReference type="GO" id="GO:0005829">
    <property type="term" value="C:cytosol"/>
    <property type="evidence" value="ECO:0007669"/>
    <property type="project" value="TreeGrafter"/>
</dbReference>
<dbReference type="GO" id="GO:0008299">
    <property type="term" value="P:isoprenoid biosynthetic process"/>
    <property type="evidence" value="ECO:0007669"/>
    <property type="project" value="InterPro"/>
</dbReference>
<dbReference type="CDD" id="cd02516">
    <property type="entry name" value="CDP-ME_synthetase"/>
    <property type="match status" value="1"/>
</dbReference>
<dbReference type="PANTHER" id="PTHR43015:SF1">
    <property type="entry name" value="D-RIBITOL-5-PHOSPHATE CYTIDYLYLTRANSFERASE"/>
    <property type="match status" value="1"/>
</dbReference>
<keyword evidence="3" id="KW-0548">Nucleotidyltransferase</keyword>
<evidence type="ECO:0008006" key="6">
    <source>
        <dbReference type="Google" id="ProtNLM"/>
    </source>
</evidence>
<dbReference type="GO" id="GO:0047349">
    <property type="term" value="F:D-ribitol-5-phosphate cytidylyltransferase activity"/>
    <property type="evidence" value="ECO:0007669"/>
    <property type="project" value="TreeGrafter"/>
</dbReference>
<evidence type="ECO:0000313" key="5">
    <source>
        <dbReference type="Proteomes" id="UP001186944"/>
    </source>
</evidence>
<accession>A0AA88YJB6</accession>
<sequence>MSQSNDAVDFPVFVVLPSSGTGERFGAPLPKQYQIINGMPLFLHTVSAFHRLPYVKVIAMTVSKDRREYVQSLLETHNFHKVRIAEGGVTRHRSIYNGVKALKGVCAPSDVVLIHDVVRIFADNEVVSAVAMAANETGISEKFASNKTDTVMLYIILKAAGVTRPLTSTVIGVDADGYLTESLDRSKFKASEMPQGFMYSTISGAYDKATEYDFDYGTECLHLAQKYIGSRVKVVEGPSSLWKVKYRITRNFRNYQILRFYGKIGCLYFHEYNFFVIPKLQRKMFI</sequence>
<evidence type="ECO:0000313" key="4">
    <source>
        <dbReference type="EMBL" id="KAK3106039.1"/>
    </source>
</evidence>
<dbReference type="SUPFAM" id="SSF53448">
    <property type="entry name" value="Nucleotide-diphospho-sugar transferases"/>
    <property type="match status" value="1"/>
</dbReference>
<dbReference type="PROSITE" id="PS01295">
    <property type="entry name" value="ISPD"/>
    <property type="match status" value="1"/>
</dbReference>